<accession>A0A7W9FLG6</accession>
<dbReference type="InterPro" id="IPR042184">
    <property type="entry name" value="YqeY/Aim41_N"/>
</dbReference>
<dbReference type="PANTHER" id="PTHR28055:SF1">
    <property type="entry name" value="ALTERED INHERITANCE OF MITOCHONDRIA PROTEIN 41, MITOCHONDRIAL"/>
    <property type="match status" value="1"/>
</dbReference>
<dbReference type="PANTHER" id="PTHR28055">
    <property type="entry name" value="ALTERED INHERITANCE OF MITOCHONDRIA PROTEIN 41, MITOCHONDRIAL"/>
    <property type="match status" value="1"/>
</dbReference>
<dbReference type="Gene3D" id="1.10.10.410">
    <property type="match status" value="1"/>
</dbReference>
<comment type="caution">
    <text evidence="1">The sequence shown here is derived from an EMBL/GenBank/DDBJ whole genome shotgun (WGS) entry which is preliminary data.</text>
</comment>
<dbReference type="EMBL" id="JACHOO010000003">
    <property type="protein sequence ID" value="MBB5752852.1"/>
    <property type="molecule type" value="Genomic_DNA"/>
</dbReference>
<dbReference type="RefSeq" id="WP_183855024.1">
    <property type="nucleotide sequence ID" value="NZ_JACHOO010000003.1"/>
</dbReference>
<dbReference type="Pfam" id="PF09424">
    <property type="entry name" value="YqeY"/>
    <property type="match status" value="1"/>
</dbReference>
<proteinExistence type="predicted"/>
<dbReference type="InterPro" id="IPR023168">
    <property type="entry name" value="GatB_Yqey_C_2"/>
</dbReference>
<sequence>MRDTITADLRTATLARDKERTATLRLVAAAIKDRDILARGAGTERATEGELVDLLARMIKQREESARLYDEGGRPELAAKERAEIAVIRTYLPQQLDEAAVAAAIDKAVADSGAAGLKDMGKVMALLKERHAGQLDFSKASGLVRAKLA</sequence>
<dbReference type="GO" id="GO:0016884">
    <property type="term" value="F:carbon-nitrogen ligase activity, with glutamine as amido-N-donor"/>
    <property type="evidence" value="ECO:0007669"/>
    <property type="project" value="InterPro"/>
</dbReference>
<name>A0A7W9FLG6_9HYPH</name>
<organism evidence="1 2">
    <name type="scientific">Prosthecomicrobium pneumaticum</name>
    <dbReference type="NCBI Taxonomy" id="81895"/>
    <lineage>
        <taxon>Bacteria</taxon>
        <taxon>Pseudomonadati</taxon>
        <taxon>Pseudomonadota</taxon>
        <taxon>Alphaproteobacteria</taxon>
        <taxon>Hyphomicrobiales</taxon>
        <taxon>Kaistiaceae</taxon>
        <taxon>Prosthecomicrobium</taxon>
    </lineage>
</organism>
<protein>
    <recommendedName>
        <fullName evidence="3">Glutamyl-tRNA amidotransferase</fullName>
    </recommendedName>
</protein>
<dbReference type="SUPFAM" id="SSF89095">
    <property type="entry name" value="GatB/YqeY motif"/>
    <property type="match status" value="1"/>
</dbReference>
<evidence type="ECO:0008006" key="3">
    <source>
        <dbReference type="Google" id="ProtNLM"/>
    </source>
</evidence>
<reference evidence="1 2" key="1">
    <citation type="submission" date="2020-08" db="EMBL/GenBank/DDBJ databases">
        <title>Genomic Encyclopedia of Type Strains, Phase IV (KMG-IV): sequencing the most valuable type-strain genomes for metagenomic binning, comparative biology and taxonomic classification.</title>
        <authorList>
            <person name="Goeker M."/>
        </authorList>
    </citation>
    <scope>NUCLEOTIDE SEQUENCE [LARGE SCALE GENOMIC DNA]</scope>
    <source>
        <strain evidence="1 2">DSM 16268</strain>
    </source>
</reference>
<dbReference type="InterPro" id="IPR019004">
    <property type="entry name" value="YqeY/Aim41"/>
</dbReference>
<dbReference type="InterPro" id="IPR003789">
    <property type="entry name" value="Asn/Gln_tRNA_amidoTrase-B-like"/>
</dbReference>
<evidence type="ECO:0000313" key="1">
    <source>
        <dbReference type="EMBL" id="MBB5752852.1"/>
    </source>
</evidence>
<dbReference type="Gene3D" id="1.10.1510.10">
    <property type="entry name" value="Uncharacterised protein YqeY/AIM41 PF09424, N-terminal domain"/>
    <property type="match status" value="1"/>
</dbReference>
<dbReference type="Proteomes" id="UP000523821">
    <property type="component" value="Unassembled WGS sequence"/>
</dbReference>
<gene>
    <name evidence="1" type="ORF">GGQ63_001906</name>
</gene>
<evidence type="ECO:0000313" key="2">
    <source>
        <dbReference type="Proteomes" id="UP000523821"/>
    </source>
</evidence>
<keyword evidence="2" id="KW-1185">Reference proteome</keyword>
<dbReference type="AlphaFoldDB" id="A0A7W9FLG6"/>